<evidence type="ECO:0000256" key="7">
    <source>
        <dbReference type="ARBA" id="ARBA00022692"/>
    </source>
</evidence>
<evidence type="ECO:0000256" key="14">
    <source>
        <dbReference type="ARBA" id="ARBA00023243"/>
    </source>
</evidence>
<evidence type="ECO:0000256" key="15">
    <source>
        <dbReference type="PIRSR" id="PIRSR002900-1"/>
    </source>
</evidence>
<feature type="transmembrane region" description="Helical" evidence="16">
    <location>
        <begin position="24"/>
        <end position="43"/>
    </location>
</feature>
<evidence type="ECO:0000256" key="8">
    <source>
        <dbReference type="ARBA" id="ARBA00022723"/>
    </source>
</evidence>
<comment type="similarity">
    <text evidence="3">Belongs to the antenna complex beta subunit family.</text>
</comment>
<accession>A0A9X1B485</accession>
<comment type="function">
    <text evidence="1">Antenna complexes are light-harvesting systems, which transfer the excitation energy to the reaction centers.</text>
</comment>
<dbReference type="InterPro" id="IPR023624">
    <property type="entry name" value="Antenna_beta_dom_sf"/>
</dbReference>
<dbReference type="EMBL" id="NRRY01000018">
    <property type="protein sequence ID" value="MBK1619185.1"/>
    <property type="molecule type" value="Genomic_DNA"/>
</dbReference>
<dbReference type="PIRSF" id="PIRSF002900">
    <property type="entry name" value="Antenna_beta"/>
    <property type="match status" value="1"/>
</dbReference>
<dbReference type="PRINTS" id="PR00674">
    <property type="entry name" value="LIGHTHARVSTB"/>
</dbReference>
<evidence type="ECO:0000256" key="4">
    <source>
        <dbReference type="ARBA" id="ARBA00022475"/>
    </source>
</evidence>
<evidence type="ECO:0000256" key="10">
    <source>
        <dbReference type="ARBA" id="ARBA00022956"/>
    </source>
</evidence>
<feature type="binding site" description="axial binding residue" evidence="15">
    <location>
        <position position="37"/>
    </location>
    <ligand>
        <name>a bacteriochlorophyll</name>
        <dbReference type="ChEBI" id="CHEBI:38201"/>
    </ligand>
    <ligandPart>
        <name>Mg</name>
        <dbReference type="ChEBI" id="CHEBI:25107"/>
    </ligandPart>
</feature>
<dbReference type="Pfam" id="PF00556">
    <property type="entry name" value="LHC"/>
    <property type="match status" value="1"/>
</dbReference>
<dbReference type="NCBIfam" id="NF040862">
    <property type="entry name" value="pufB_517_ASD"/>
    <property type="match status" value="1"/>
</dbReference>
<evidence type="ECO:0000256" key="5">
    <source>
        <dbReference type="ARBA" id="ARBA00022494"/>
    </source>
</evidence>
<comment type="caution">
    <text evidence="18">The sequence shown here is derived from an EMBL/GenBank/DDBJ whole genome shotgun (WGS) entry which is preliminary data.</text>
</comment>
<evidence type="ECO:0000256" key="1">
    <source>
        <dbReference type="ARBA" id="ARBA00002455"/>
    </source>
</evidence>
<name>A0A9X1B485_9GAMM</name>
<keyword evidence="5" id="KW-0148">Chlorophyll</keyword>
<organism evidence="18 19">
    <name type="scientific">Lamprobacter modestohalophilus</name>
    <dbReference type="NCBI Taxonomy" id="1064514"/>
    <lineage>
        <taxon>Bacteria</taxon>
        <taxon>Pseudomonadati</taxon>
        <taxon>Pseudomonadota</taxon>
        <taxon>Gammaproteobacteria</taxon>
        <taxon>Chromatiales</taxon>
        <taxon>Chromatiaceae</taxon>
        <taxon>Lamprobacter</taxon>
    </lineage>
</organism>
<keyword evidence="11 16" id="KW-1133">Transmembrane helix</keyword>
<evidence type="ECO:0000313" key="18">
    <source>
        <dbReference type="EMBL" id="MBK1619185.1"/>
    </source>
</evidence>
<evidence type="ECO:0000256" key="16">
    <source>
        <dbReference type="SAM" id="Phobius"/>
    </source>
</evidence>
<evidence type="ECO:0000256" key="11">
    <source>
        <dbReference type="ARBA" id="ARBA00022989"/>
    </source>
</evidence>
<dbReference type="InterPro" id="IPR035889">
    <property type="entry name" value="Light-harvesting_complex"/>
</dbReference>
<dbReference type="GO" id="GO:0005886">
    <property type="term" value="C:plasma membrane"/>
    <property type="evidence" value="ECO:0007669"/>
    <property type="project" value="UniProtKB-SubCell"/>
</dbReference>
<evidence type="ECO:0000313" key="19">
    <source>
        <dbReference type="Proteomes" id="UP001138768"/>
    </source>
</evidence>
<dbReference type="GO" id="GO:0046872">
    <property type="term" value="F:metal ion binding"/>
    <property type="evidence" value="ECO:0007669"/>
    <property type="project" value="UniProtKB-KW"/>
</dbReference>
<dbReference type="SUPFAM" id="SSF56918">
    <property type="entry name" value="Light-harvesting complex subunits"/>
    <property type="match status" value="1"/>
</dbReference>
<keyword evidence="4" id="KW-1003">Cell membrane</keyword>
<feature type="domain" description="Antenna complex alpha/beta subunit" evidence="17">
    <location>
        <begin position="13"/>
        <end position="47"/>
    </location>
</feature>
<dbReference type="PROSITE" id="PS00969">
    <property type="entry name" value="ANTENNA_COMP_BETA"/>
    <property type="match status" value="1"/>
</dbReference>
<evidence type="ECO:0000256" key="2">
    <source>
        <dbReference type="ARBA" id="ARBA00004249"/>
    </source>
</evidence>
<dbReference type="InterPro" id="IPR023623">
    <property type="entry name" value="Antenna_beta_CS"/>
</dbReference>
<dbReference type="AlphaFoldDB" id="A0A9X1B485"/>
<evidence type="ECO:0000256" key="12">
    <source>
        <dbReference type="ARBA" id="ARBA00022991"/>
    </source>
</evidence>
<evidence type="ECO:0000256" key="3">
    <source>
        <dbReference type="ARBA" id="ARBA00011052"/>
    </source>
</evidence>
<keyword evidence="13 16" id="KW-0472">Membrane</keyword>
<evidence type="ECO:0000259" key="17">
    <source>
        <dbReference type="Pfam" id="PF00556"/>
    </source>
</evidence>
<keyword evidence="14" id="KW-0437">Light-harvesting polypeptide</keyword>
<dbReference type="GO" id="GO:0019684">
    <property type="term" value="P:photosynthesis, light reaction"/>
    <property type="evidence" value="ECO:0007669"/>
    <property type="project" value="InterPro"/>
</dbReference>
<protein>
    <submittedName>
        <fullName evidence="18">Light-harvesting protein</fullName>
    </submittedName>
</protein>
<keyword evidence="10" id="KW-0076">Bacteriochlorophyll</keyword>
<evidence type="ECO:0000256" key="6">
    <source>
        <dbReference type="ARBA" id="ARBA00022549"/>
    </source>
</evidence>
<dbReference type="GO" id="GO:0030077">
    <property type="term" value="C:plasma membrane light-harvesting complex"/>
    <property type="evidence" value="ECO:0007669"/>
    <property type="project" value="InterPro"/>
</dbReference>
<dbReference type="RefSeq" id="WP_200244249.1">
    <property type="nucleotide sequence ID" value="NZ_JAXUFI010000011.1"/>
</dbReference>
<keyword evidence="9 15" id="KW-0460">Magnesium</keyword>
<comment type="subcellular location">
    <subcellularLocation>
        <location evidence="2">Cell inner membrane</location>
        <topology evidence="2">Single-pass type II membrane protein</topology>
    </subcellularLocation>
</comment>
<keyword evidence="8 15" id="KW-0479">Metal-binding</keyword>
<evidence type="ECO:0000256" key="13">
    <source>
        <dbReference type="ARBA" id="ARBA00023136"/>
    </source>
</evidence>
<keyword evidence="7 16" id="KW-0812">Transmembrane</keyword>
<dbReference type="InterPro" id="IPR000066">
    <property type="entry name" value="Antenna_a/b"/>
</dbReference>
<keyword evidence="6" id="KW-0042">Antenna complex</keyword>
<dbReference type="GO" id="GO:0042314">
    <property type="term" value="F:bacteriochlorophyll binding"/>
    <property type="evidence" value="ECO:0007669"/>
    <property type="project" value="UniProtKB-KW"/>
</dbReference>
<evidence type="ECO:0000256" key="9">
    <source>
        <dbReference type="ARBA" id="ARBA00022842"/>
    </source>
</evidence>
<gene>
    <name evidence="18" type="ORF">CKO42_12215</name>
</gene>
<reference evidence="18 19" key="1">
    <citation type="journal article" date="2020" name="Microorganisms">
        <title>Osmotic Adaptation and Compatible Solute Biosynthesis of Phototrophic Bacteria as Revealed from Genome Analyses.</title>
        <authorList>
            <person name="Imhoff J.F."/>
            <person name="Rahn T."/>
            <person name="Kunzel S."/>
            <person name="Keller A."/>
            <person name="Neulinger S.C."/>
        </authorList>
    </citation>
    <scope>NUCLEOTIDE SEQUENCE [LARGE SCALE GENOMIC DNA]</scope>
    <source>
        <strain evidence="18 19">DSM 25653</strain>
    </source>
</reference>
<sequence length="47" mass="5493">MSEDKHPSGLTPEQAKEFHEQFKITYTAYIGIAAIAHLMVMIWKPWF</sequence>
<dbReference type="Proteomes" id="UP001138768">
    <property type="component" value="Unassembled WGS sequence"/>
</dbReference>
<proteinExistence type="inferred from homology"/>
<keyword evidence="19" id="KW-1185">Reference proteome</keyword>
<feature type="binding site" description="axial binding residue" evidence="15">
    <location>
        <position position="19"/>
    </location>
    <ligand>
        <name>a bacteriochlorophyll</name>
        <dbReference type="ChEBI" id="CHEBI:38201"/>
    </ligand>
    <ligandPart>
        <name>Mg</name>
        <dbReference type="ChEBI" id="CHEBI:25107"/>
    </ligandPart>
</feature>
<dbReference type="InterPro" id="IPR002362">
    <property type="entry name" value="LHB-1/5"/>
</dbReference>
<dbReference type="Gene3D" id="1.20.5.250">
    <property type="match status" value="1"/>
</dbReference>
<keyword evidence="12" id="KW-0157">Chromophore</keyword>